<dbReference type="AlphaFoldDB" id="A0A2I1G5G3"/>
<keyword evidence="1" id="KW-0812">Transmembrane</keyword>
<gene>
    <name evidence="2" type="ORF">RhiirA4_416988</name>
</gene>
<accession>A0A2I1G5G3</accession>
<evidence type="ECO:0000256" key="1">
    <source>
        <dbReference type="SAM" id="Phobius"/>
    </source>
</evidence>
<evidence type="ECO:0000313" key="2">
    <source>
        <dbReference type="EMBL" id="PKY41850.1"/>
    </source>
</evidence>
<sequence>MTPLNKICFLALLGCRFRFRSVRFCIFFFINFYVFIKKYCFRPLGPGAHGRHGLDTWSRSGLVVRCCGTMVQIRFGDHFFFKGKHFNRIVLRNKDLKDSIHS</sequence>
<proteinExistence type="predicted"/>
<dbReference type="EMBL" id="LLXI01000169">
    <property type="protein sequence ID" value="PKY41850.1"/>
    <property type="molecule type" value="Genomic_DNA"/>
</dbReference>
<organism evidence="2 3">
    <name type="scientific">Rhizophagus irregularis</name>
    <dbReference type="NCBI Taxonomy" id="588596"/>
    <lineage>
        <taxon>Eukaryota</taxon>
        <taxon>Fungi</taxon>
        <taxon>Fungi incertae sedis</taxon>
        <taxon>Mucoromycota</taxon>
        <taxon>Glomeromycotina</taxon>
        <taxon>Glomeromycetes</taxon>
        <taxon>Glomerales</taxon>
        <taxon>Glomeraceae</taxon>
        <taxon>Rhizophagus</taxon>
    </lineage>
</organism>
<protein>
    <submittedName>
        <fullName evidence="2">Uncharacterized protein</fullName>
    </submittedName>
</protein>
<feature type="transmembrane region" description="Helical" evidence="1">
    <location>
        <begin position="20"/>
        <end position="36"/>
    </location>
</feature>
<keyword evidence="3" id="KW-1185">Reference proteome</keyword>
<reference evidence="2 3" key="1">
    <citation type="submission" date="2015-10" db="EMBL/GenBank/DDBJ databases">
        <title>Genome analyses suggest a sexual origin of heterokaryosis in a supposedly ancient asexual fungus.</title>
        <authorList>
            <person name="Ropars J."/>
            <person name="Sedzielewska K."/>
            <person name="Noel J."/>
            <person name="Charron P."/>
            <person name="Farinelli L."/>
            <person name="Marton T."/>
            <person name="Kruger M."/>
            <person name="Pelin A."/>
            <person name="Brachmann A."/>
            <person name="Corradi N."/>
        </authorList>
    </citation>
    <scope>NUCLEOTIDE SEQUENCE [LARGE SCALE GENOMIC DNA]</scope>
    <source>
        <strain evidence="2 3">A4</strain>
    </source>
</reference>
<dbReference type="Proteomes" id="UP000234323">
    <property type="component" value="Unassembled WGS sequence"/>
</dbReference>
<comment type="caution">
    <text evidence="2">The sequence shown here is derived from an EMBL/GenBank/DDBJ whole genome shotgun (WGS) entry which is preliminary data.</text>
</comment>
<keyword evidence="1" id="KW-0472">Membrane</keyword>
<name>A0A2I1G5G3_9GLOM</name>
<evidence type="ECO:0000313" key="3">
    <source>
        <dbReference type="Proteomes" id="UP000234323"/>
    </source>
</evidence>
<keyword evidence="1" id="KW-1133">Transmembrane helix</keyword>